<feature type="repeat" description="PPR" evidence="3">
    <location>
        <begin position="397"/>
        <end position="427"/>
    </location>
</feature>
<evidence type="ECO:0000256" key="2">
    <source>
        <dbReference type="ARBA" id="ARBA00061659"/>
    </source>
</evidence>
<evidence type="ECO:0000313" key="6">
    <source>
        <dbReference type="Proteomes" id="UP000325081"/>
    </source>
</evidence>
<dbReference type="Pfam" id="PF13041">
    <property type="entry name" value="PPR_2"/>
    <property type="match status" value="3"/>
</dbReference>
<name>A0A5A7P3Z2_STRAF</name>
<feature type="repeat" description="PPR" evidence="3">
    <location>
        <begin position="529"/>
        <end position="559"/>
    </location>
</feature>
<dbReference type="FunFam" id="1.25.40.10:FF:000427">
    <property type="entry name" value="Pentatricopeptide repeat-containing protein chloroplastic"/>
    <property type="match status" value="1"/>
</dbReference>
<dbReference type="EMBL" id="BKCP01001669">
    <property type="protein sequence ID" value="GER27254.1"/>
    <property type="molecule type" value="Genomic_DNA"/>
</dbReference>
<dbReference type="Proteomes" id="UP000325081">
    <property type="component" value="Unassembled WGS sequence"/>
</dbReference>
<dbReference type="InterPro" id="IPR002885">
    <property type="entry name" value="PPR_rpt"/>
</dbReference>
<feature type="transmembrane region" description="Helical" evidence="4">
    <location>
        <begin position="790"/>
        <end position="806"/>
    </location>
</feature>
<sequence length="916" mass="103695">MDVAKTVNVTETSKDRPRVRAHLHFGQSASRFLNPVEQTQQRHTLSPISDLKLRLHTLSLLRPRNKPKPKQNLNPTPTNWNTTHTFVLSNPILLLLETKCRSMPHLMQIHARMTVAGLSSDPLAHSRLVAFCALSPTGDLDYSKRLLISTNNHNAFSWNIVIRAACDGHNPAQAFLLYKQMLGVGNFRSRPDNYTYPLLFKTCARLLLLDVGCQVLVHVLRLGFERDVFVHNSLIHFLVTCGELDAAGKVFDESPVRDLVSWNSLINGYVRCMKAKEALGIYKKMEMEGKIEPDEVTLIGVLMACAQLEESKLGREFHNYIKHKGLKMTVPLANSLLDMYVKCGDLEEAKNLFEKMEEEKKTTVTWTTMVTGYAKSGHLDIARKLFDKMPEKDVVPWNAMIGAYSRANRAKEALSLFHEMQAARIEPDEVTMVSCLSACSQLGALDLGIWVHSYIRKNNLSMNVVLGTALVDMYAKCGSITRALEAFHEISGKNSLTYTAIICGLALHGESKRALSYFTEMINLGLMADEVTYLGVLSACCHGGLVEEGRKVFSRMSSKYKEMKHYSCMVDLFGRAGLLSEAVAVIESMPMEGDGVIWGALFFACRMHRNLELGEKAAKKLLELDEGDSGIYVLLAGMYVERGMWEEAEEVRRVMRERGVDKMPGCSSIEVDGNVHEFVVRDRWHPERRPVHECLVRLSRQMEVLEDRAELQLYSAPVYKTQNKSPAVFILSASDTNGRAARVQIYGLLKTPAKDGVKFFSFYTLPFRSLFVSELLFLTNFMRVGIPDCGLISALSAFIIPIIFVGKADSSKCWKDRYWVNANLWIMLFSYVGNYFWTHYFFSVLGASYTFPSWKMNNFPYYEFVDRSSMYKYGSLFYAINFVISFPMFFRIDEKPGDRWDLPRVAIDALGAAIVL</sequence>
<dbReference type="PANTHER" id="PTHR47926">
    <property type="entry name" value="PENTATRICOPEPTIDE REPEAT-CONTAINING PROTEIN"/>
    <property type="match status" value="1"/>
</dbReference>
<dbReference type="Pfam" id="PF12854">
    <property type="entry name" value="PPR_1"/>
    <property type="match status" value="1"/>
</dbReference>
<dbReference type="GO" id="GO:0005737">
    <property type="term" value="C:cytoplasm"/>
    <property type="evidence" value="ECO:0007669"/>
    <property type="project" value="UniProtKB-ARBA"/>
</dbReference>
<keyword evidence="4" id="KW-0472">Membrane</keyword>
<feature type="transmembrane region" description="Helical" evidence="4">
    <location>
        <begin position="870"/>
        <end position="890"/>
    </location>
</feature>
<keyword evidence="4" id="KW-1133">Transmembrane helix</keyword>
<dbReference type="InterPro" id="IPR046960">
    <property type="entry name" value="PPR_At4g14850-like_plant"/>
</dbReference>
<keyword evidence="1" id="KW-0677">Repeat</keyword>
<dbReference type="AlphaFoldDB" id="A0A5A7P3Z2"/>
<dbReference type="InterPro" id="IPR011990">
    <property type="entry name" value="TPR-like_helical_dom_sf"/>
</dbReference>
<protein>
    <submittedName>
        <fullName evidence="5">Pentatricopeptide repeat-containing family protein</fullName>
    </submittedName>
</protein>
<dbReference type="GO" id="GO:0003723">
    <property type="term" value="F:RNA binding"/>
    <property type="evidence" value="ECO:0007669"/>
    <property type="project" value="InterPro"/>
</dbReference>
<feature type="repeat" description="PPR" evidence="3">
    <location>
        <begin position="628"/>
        <end position="662"/>
    </location>
</feature>
<feature type="repeat" description="PPR" evidence="3">
    <location>
        <begin position="329"/>
        <end position="359"/>
    </location>
</feature>
<dbReference type="FunFam" id="1.25.40.10:FF:000348">
    <property type="entry name" value="Pentatricopeptide repeat-containing protein chloroplastic"/>
    <property type="match status" value="1"/>
</dbReference>
<evidence type="ECO:0000256" key="4">
    <source>
        <dbReference type="SAM" id="Phobius"/>
    </source>
</evidence>
<dbReference type="PANTHER" id="PTHR47926:SF436">
    <property type="entry name" value="PENTATRICOPEPTIDE REPEAT-CONTAINING PROTEIN ELI1, CHLOROPLASTIC-LIKE ISOFORM X2"/>
    <property type="match status" value="1"/>
</dbReference>
<dbReference type="Pfam" id="PF20431">
    <property type="entry name" value="E_motif"/>
    <property type="match status" value="1"/>
</dbReference>
<dbReference type="Gene3D" id="1.25.40.10">
    <property type="entry name" value="Tetratricopeptide repeat domain"/>
    <property type="match status" value="5"/>
</dbReference>
<gene>
    <name evidence="5" type="ORF">STAS_02952</name>
</gene>
<dbReference type="NCBIfam" id="TIGR00756">
    <property type="entry name" value="PPR"/>
    <property type="match status" value="6"/>
</dbReference>
<dbReference type="Pfam" id="PF01535">
    <property type="entry name" value="PPR"/>
    <property type="match status" value="4"/>
</dbReference>
<accession>A0A5A7P3Z2</accession>
<dbReference type="InterPro" id="IPR046848">
    <property type="entry name" value="E_motif"/>
</dbReference>
<dbReference type="OrthoDB" id="185373at2759"/>
<evidence type="ECO:0000256" key="1">
    <source>
        <dbReference type="ARBA" id="ARBA00022737"/>
    </source>
</evidence>
<comment type="similarity">
    <text evidence="2">Belongs to the PPR family. PCMP-E subfamily.</text>
</comment>
<feature type="repeat" description="PPR" evidence="3">
    <location>
        <begin position="362"/>
        <end position="396"/>
    </location>
</feature>
<dbReference type="FunFam" id="1.25.40.10:FF:000277">
    <property type="entry name" value="Pentatricopeptide repeat-containing protein, mitochondrial"/>
    <property type="match status" value="1"/>
</dbReference>
<dbReference type="SUPFAM" id="SSF48452">
    <property type="entry name" value="TPR-like"/>
    <property type="match status" value="1"/>
</dbReference>
<organism evidence="5 6">
    <name type="scientific">Striga asiatica</name>
    <name type="common">Asiatic witchweed</name>
    <name type="synonym">Buchnera asiatica</name>
    <dbReference type="NCBI Taxonomy" id="4170"/>
    <lineage>
        <taxon>Eukaryota</taxon>
        <taxon>Viridiplantae</taxon>
        <taxon>Streptophyta</taxon>
        <taxon>Embryophyta</taxon>
        <taxon>Tracheophyta</taxon>
        <taxon>Spermatophyta</taxon>
        <taxon>Magnoliopsida</taxon>
        <taxon>eudicotyledons</taxon>
        <taxon>Gunneridae</taxon>
        <taxon>Pentapetalae</taxon>
        <taxon>asterids</taxon>
        <taxon>lamiids</taxon>
        <taxon>Lamiales</taxon>
        <taxon>Orobanchaceae</taxon>
        <taxon>Buchnereae</taxon>
        <taxon>Striga</taxon>
    </lineage>
</organism>
<dbReference type="GO" id="GO:0016556">
    <property type="term" value="P:mRNA modification"/>
    <property type="evidence" value="ECO:0007669"/>
    <property type="project" value="UniProtKB-ARBA"/>
</dbReference>
<comment type="caution">
    <text evidence="5">The sequence shown here is derived from an EMBL/GenBank/DDBJ whole genome shotgun (WGS) entry which is preliminary data.</text>
</comment>
<keyword evidence="4" id="KW-0812">Transmembrane</keyword>
<evidence type="ECO:0000313" key="5">
    <source>
        <dbReference type="EMBL" id="GER27254.1"/>
    </source>
</evidence>
<dbReference type="PROSITE" id="PS51375">
    <property type="entry name" value="PPR"/>
    <property type="match status" value="7"/>
</dbReference>
<feature type="transmembrane region" description="Helical" evidence="4">
    <location>
        <begin position="818"/>
        <end position="837"/>
    </location>
</feature>
<feature type="repeat" description="PPR" evidence="3">
    <location>
        <begin position="258"/>
        <end position="292"/>
    </location>
</feature>
<keyword evidence="6" id="KW-1185">Reference proteome</keyword>
<evidence type="ECO:0000256" key="3">
    <source>
        <dbReference type="PROSITE-ProRule" id="PRU00708"/>
    </source>
</evidence>
<reference evidence="6" key="1">
    <citation type="journal article" date="2019" name="Curr. Biol.">
        <title>Genome Sequence of Striga asiatica Provides Insight into the Evolution of Plant Parasitism.</title>
        <authorList>
            <person name="Yoshida S."/>
            <person name="Kim S."/>
            <person name="Wafula E.K."/>
            <person name="Tanskanen J."/>
            <person name="Kim Y.M."/>
            <person name="Honaas L."/>
            <person name="Yang Z."/>
            <person name="Spallek T."/>
            <person name="Conn C.E."/>
            <person name="Ichihashi Y."/>
            <person name="Cheong K."/>
            <person name="Cui S."/>
            <person name="Der J.P."/>
            <person name="Gundlach H."/>
            <person name="Jiao Y."/>
            <person name="Hori C."/>
            <person name="Ishida J.K."/>
            <person name="Kasahara H."/>
            <person name="Kiba T."/>
            <person name="Kim M.S."/>
            <person name="Koo N."/>
            <person name="Laohavisit A."/>
            <person name="Lee Y.H."/>
            <person name="Lumba S."/>
            <person name="McCourt P."/>
            <person name="Mortimer J.C."/>
            <person name="Mutuku J.M."/>
            <person name="Nomura T."/>
            <person name="Sasaki-Sekimoto Y."/>
            <person name="Seto Y."/>
            <person name="Wang Y."/>
            <person name="Wakatake T."/>
            <person name="Sakakibara H."/>
            <person name="Demura T."/>
            <person name="Yamaguchi S."/>
            <person name="Yoneyama K."/>
            <person name="Manabe R.I."/>
            <person name="Nelson D.C."/>
            <person name="Schulman A.H."/>
            <person name="Timko M.P."/>
            <person name="dePamphilis C.W."/>
            <person name="Choi D."/>
            <person name="Shirasu K."/>
        </authorList>
    </citation>
    <scope>NUCLEOTIDE SEQUENCE [LARGE SCALE GENOMIC DNA]</scope>
    <source>
        <strain evidence="6">cv. UVA1</strain>
    </source>
</reference>
<proteinExistence type="inferred from homology"/>
<feature type="non-terminal residue" evidence="5">
    <location>
        <position position="916"/>
    </location>
</feature>
<feature type="repeat" description="PPR" evidence="3">
    <location>
        <begin position="494"/>
        <end position="528"/>
    </location>
</feature>